<feature type="transmembrane region" description="Helical" evidence="1">
    <location>
        <begin position="350"/>
        <end position="365"/>
    </location>
</feature>
<feature type="transmembrane region" description="Helical" evidence="1">
    <location>
        <begin position="371"/>
        <end position="390"/>
    </location>
</feature>
<gene>
    <name evidence="2" type="ordered locus">Ferp_1791</name>
</gene>
<dbReference type="OrthoDB" id="385479at2157"/>
<dbReference type="RefSeq" id="WP_012966273.1">
    <property type="nucleotide sequence ID" value="NC_013849.1"/>
</dbReference>
<dbReference type="Pfam" id="PF10092">
    <property type="entry name" value="DUF2330"/>
    <property type="match status" value="1"/>
</dbReference>
<keyword evidence="3" id="KW-1185">Reference proteome</keyword>
<proteinExistence type="predicted"/>
<evidence type="ECO:0000313" key="2">
    <source>
        <dbReference type="EMBL" id="ADC65934.1"/>
    </source>
</evidence>
<keyword evidence="1" id="KW-1133">Transmembrane helix</keyword>
<dbReference type="STRING" id="589924.Ferp_1791"/>
<name>D3RZM1_FERPA</name>
<evidence type="ECO:0008006" key="4">
    <source>
        <dbReference type="Google" id="ProtNLM"/>
    </source>
</evidence>
<dbReference type="eggNOG" id="arCOG13408">
    <property type="taxonomic scope" value="Archaea"/>
</dbReference>
<sequence length="395" mass="44600">MRALVILLFILITPVALADRGGIPLTPAFVEETEQNAIVAWNGEEEILILSTNLRASENTTILELLPLPSKPEIKEGDEKSFYELIKLAGMQRKTGLGFGESKGGVEIIFQERIGVHFITVVRINSSQEFAEWFEGFVTKRGYNAKFPESLESLVEDYVRRGYSYFAIDLISVGEDEKSVKPIVYRFKTDKLYYPLKVSSTFKSDTRANVFILAKGIVREEDLRKAGLWRIKISDMYVYLSKSELERIDKSIAEILDGAYLSVAVFYGSTERLKADLEIEELSSPTLLERVAKLVEGTTLSHLILSLKHIKGSGVDPVLLSILIFSTFSGFPAIFYVIYKITRNKFDRKVSILISTLSVAFVAFTKGFLSFLAFFALFFLGIVFVLYVSYRVITR</sequence>
<dbReference type="InterPro" id="IPR019283">
    <property type="entry name" value="DUF2330"/>
</dbReference>
<dbReference type="PaxDb" id="589924-Ferp_1791"/>
<dbReference type="HOGENOM" id="CLU_697575_0_0_2"/>
<accession>D3RZM1</accession>
<dbReference type="KEGG" id="fpl:Ferp_1791"/>
<reference evidence="3" key="1">
    <citation type="submission" date="2010-02" db="EMBL/GenBank/DDBJ databases">
        <title>Complete sequence of Ferroglobus placidus DSM 10642.</title>
        <authorList>
            <consortium name="US DOE Joint Genome Institute"/>
            <person name="Lucas S."/>
            <person name="Copeland A."/>
            <person name="Lapidus A."/>
            <person name="Cheng J.-F."/>
            <person name="Bruce D."/>
            <person name="Goodwin L."/>
            <person name="Pitluck S."/>
            <person name="Saunders E."/>
            <person name="Brettin T."/>
            <person name="Detter J.C."/>
            <person name="Han C."/>
            <person name="Tapia R."/>
            <person name="Larimer F."/>
            <person name="Land M."/>
            <person name="Hauser L."/>
            <person name="Kyrpides N."/>
            <person name="Ivanova N."/>
            <person name="Holmes D."/>
            <person name="Lovley D."/>
            <person name="Kyrpides N."/>
            <person name="Anderson I.J."/>
            <person name="Woyke T."/>
        </authorList>
    </citation>
    <scope>NUCLEOTIDE SEQUENCE [LARGE SCALE GENOMIC DNA]</scope>
    <source>
        <strain evidence="3">DSM 10642 / AEDII12DO</strain>
    </source>
</reference>
<evidence type="ECO:0000256" key="1">
    <source>
        <dbReference type="SAM" id="Phobius"/>
    </source>
</evidence>
<feature type="transmembrane region" description="Helical" evidence="1">
    <location>
        <begin position="318"/>
        <end position="338"/>
    </location>
</feature>
<evidence type="ECO:0000313" key="3">
    <source>
        <dbReference type="Proteomes" id="UP000002613"/>
    </source>
</evidence>
<dbReference type="GeneID" id="8779318"/>
<organism evidence="2 3">
    <name type="scientific">Ferroglobus placidus (strain DSM 10642 / AEDII12DO)</name>
    <dbReference type="NCBI Taxonomy" id="589924"/>
    <lineage>
        <taxon>Archaea</taxon>
        <taxon>Methanobacteriati</taxon>
        <taxon>Methanobacteriota</taxon>
        <taxon>Archaeoglobi</taxon>
        <taxon>Archaeoglobales</taxon>
        <taxon>Archaeoglobaceae</taxon>
        <taxon>Ferroglobus</taxon>
    </lineage>
</organism>
<keyword evidence="1" id="KW-0812">Transmembrane</keyword>
<dbReference type="AlphaFoldDB" id="D3RZM1"/>
<reference evidence="2 3" key="2">
    <citation type="journal article" date="2011" name="Stand. Genomic Sci.">
        <title>Complete genome sequence of Ferroglobus placidus AEDII12DO.</title>
        <authorList>
            <person name="Anderson I."/>
            <person name="Risso C."/>
            <person name="Holmes D."/>
            <person name="Lucas S."/>
            <person name="Copeland A."/>
            <person name="Lapidus A."/>
            <person name="Cheng J.F."/>
            <person name="Bruce D."/>
            <person name="Goodwin L."/>
            <person name="Pitluck S."/>
            <person name="Saunders E."/>
            <person name="Brettin T."/>
            <person name="Detter J.C."/>
            <person name="Han C."/>
            <person name="Tapia R."/>
            <person name="Larimer F."/>
            <person name="Land M."/>
            <person name="Hauser L."/>
            <person name="Woyke T."/>
            <person name="Lovley D."/>
            <person name="Kyrpides N."/>
            <person name="Ivanova N."/>
        </authorList>
    </citation>
    <scope>NUCLEOTIDE SEQUENCE [LARGE SCALE GENOMIC DNA]</scope>
    <source>
        <strain evidence="3">DSM 10642 / AEDII12DO</strain>
    </source>
</reference>
<dbReference type="EMBL" id="CP001899">
    <property type="protein sequence ID" value="ADC65934.1"/>
    <property type="molecule type" value="Genomic_DNA"/>
</dbReference>
<keyword evidence="1" id="KW-0472">Membrane</keyword>
<dbReference type="Proteomes" id="UP000002613">
    <property type="component" value="Chromosome"/>
</dbReference>
<protein>
    <recommendedName>
        <fullName evidence="4">DUF2330 domain-containing protein</fullName>
    </recommendedName>
</protein>